<dbReference type="EMBL" id="CAUYUJ010015450">
    <property type="protein sequence ID" value="CAK0854082.1"/>
    <property type="molecule type" value="Genomic_DNA"/>
</dbReference>
<name>A0ABN9U570_9DINO</name>
<feature type="chain" id="PRO_5045826008" evidence="1">
    <location>
        <begin position="24"/>
        <end position="276"/>
    </location>
</feature>
<keyword evidence="3" id="KW-1185">Reference proteome</keyword>
<comment type="caution">
    <text evidence="2">The sequence shown here is derived from an EMBL/GenBank/DDBJ whole genome shotgun (WGS) entry which is preliminary data.</text>
</comment>
<reference evidence="2" key="1">
    <citation type="submission" date="2023-10" db="EMBL/GenBank/DDBJ databases">
        <authorList>
            <person name="Chen Y."/>
            <person name="Shah S."/>
            <person name="Dougan E. K."/>
            <person name="Thang M."/>
            <person name="Chan C."/>
        </authorList>
    </citation>
    <scope>NUCLEOTIDE SEQUENCE [LARGE SCALE GENOMIC DNA]</scope>
</reference>
<proteinExistence type="predicted"/>
<keyword evidence="1" id="KW-0732">Signal</keyword>
<organism evidence="2 3">
    <name type="scientific">Prorocentrum cordatum</name>
    <dbReference type="NCBI Taxonomy" id="2364126"/>
    <lineage>
        <taxon>Eukaryota</taxon>
        <taxon>Sar</taxon>
        <taxon>Alveolata</taxon>
        <taxon>Dinophyceae</taxon>
        <taxon>Prorocentrales</taxon>
        <taxon>Prorocentraceae</taxon>
        <taxon>Prorocentrum</taxon>
    </lineage>
</organism>
<gene>
    <name evidence="2" type="ORF">PCOR1329_LOCUS45334</name>
</gene>
<evidence type="ECO:0000313" key="2">
    <source>
        <dbReference type="EMBL" id="CAK0854082.1"/>
    </source>
</evidence>
<sequence length="276" mass="28696">MAGAATAKRVALALLGGAAAALAQGVDPLAFGCGDGPHAEAWGSAKRQMRGIFENPSAGLAPTSKQMLRDALESVQAGLKSSSALSAEAAGECGLGRLSIQLLGVATLNPEELIQIFSRSEQLASPVLTALLDLPWLAVAQSGWPVYALLGEINLQRREAGITNIDEVDGLDQPLGQAFYSELTQAIIQGDGAAIGRITNMFLSIDGAQQNAFAWLTALVAGGASAEAKVRVEILDTTQTSLKQILTGAVGLDIAVGTQWPFWGLLHMAADVFMMQ</sequence>
<evidence type="ECO:0000313" key="3">
    <source>
        <dbReference type="Proteomes" id="UP001189429"/>
    </source>
</evidence>
<dbReference type="Proteomes" id="UP001189429">
    <property type="component" value="Unassembled WGS sequence"/>
</dbReference>
<feature type="signal peptide" evidence="1">
    <location>
        <begin position="1"/>
        <end position="23"/>
    </location>
</feature>
<accession>A0ABN9U570</accession>
<protein>
    <submittedName>
        <fullName evidence="2">Uncharacterized protein</fullName>
    </submittedName>
</protein>
<evidence type="ECO:0000256" key="1">
    <source>
        <dbReference type="SAM" id="SignalP"/>
    </source>
</evidence>